<keyword evidence="4 8" id="KW-0547">Nucleotide-binding</keyword>
<keyword evidence="14" id="KW-1185">Reference proteome</keyword>
<comment type="caution">
    <text evidence="13">The sequence shown here is derived from an EMBL/GenBank/DDBJ whole genome shotgun (WGS) entry which is preliminary data.</text>
</comment>
<dbReference type="PIRSF" id="PIRSF000538">
    <property type="entry name" value="GlpK"/>
    <property type="match status" value="1"/>
</dbReference>
<dbReference type="GO" id="GO:0004856">
    <property type="term" value="F:D-xylulokinase activity"/>
    <property type="evidence" value="ECO:0007669"/>
    <property type="project" value="UniProtKB-EC"/>
</dbReference>
<dbReference type="EC" id="2.7.1.17" evidence="8 10"/>
<dbReference type="InterPro" id="IPR006000">
    <property type="entry name" value="Xylulokinase"/>
</dbReference>
<dbReference type="PANTHER" id="PTHR43095:SF5">
    <property type="entry name" value="XYLULOSE KINASE"/>
    <property type="match status" value="1"/>
</dbReference>
<evidence type="ECO:0000256" key="4">
    <source>
        <dbReference type="ARBA" id="ARBA00022741"/>
    </source>
</evidence>
<evidence type="ECO:0000256" key="8">
    <source>
        <dbReference type="HAMAP-Rule" id="MF_02220"/>
    </source>
</evidence>
<evidence type="ECO:0000256" key="3">
    <source>
        <dbReference type="ARBA" id="ARBA00022679"/>
    </source>
</evidence>
<dbReference type="Proteomes" id="UP001589733">
    <property type="component" value="Unassembled WGS sequence"/>
</dbReference>
<dbReference type="HAMAP" id="MF_02220">
    <property type="entry name" value="XylB"/>
    <property type="match status" value="1"/>
</dbReference>
<evidence type="ECO:0000256" key="10">
    <source>
        <dbReference type="RuleBase" id="RU364073"/>
    </source>
</evidence>
<evidence type="ECO:0000256" key="9">
    <source>
        <dbReference type="RuleBase" id="RU003733"/>
    </source>
</evidence>
<sequence>MTTEVTIGLDLGTSGLKGVALTAAGELVAQASRSYPLLTPRPGWTEQRPQDWAQALTGVLQDLMQKLNLANAVPLALGLSGQMHGAVFLDQHGEALRPAPLWNDQRTAEAVGEIERAIPRADLIARTGNRAVTGFQLPKLLWLRQAEPEVFARTAQVLLPKDYLGFLLTGQFRTEPSDASGVGALNLAAKTWDQDVLYALNLPPGLFPEVINSWDVVGTLVPEMAHLTGLPLNLPVVAGGGDNAAAGIALGLTASRPAVGSVSLGTSGVLFVPLVGPTPDPEGRVHLFAHADGSYHLLGVTLACAGALQWLRDKLAPEASFQTLLTEAAGVPDGADGVTFLPYLSGERSPHMNPDLRGAWTGLSLAHGRPEMVRALLEGTACALSDTYQVMRPLSAVTSLLATGGGAKNDLWLGLASGALGLPVTHTAHEPGAAEGAALLALPAAGLVPSIRAVLEGIQPEGETVVPLSMQRAQAQHHQQFRLLYGEQRAETGVMTGV</sequence>
<accession>A0ABV6AXE8</accession>
<dbReference type="InterPro" id="IPR000577">
    <property type="entry name" value="Carb_kinase_FGGY"/>
</dbReference>
<evidence type="ECO:0000313" key="14">
    <source>
        <dbReference type="Proteomes" id="UP001589733"/>
    </source>
</evidence>
<feature type="domain" description="Carbohydrate kinase FGGY N-terminal" evidence="11">
    <location>
        <begin position="6"/>
        <end position="247"/>
    </location>
</feature>
<evidence type="ECO:0000256" key="6">
    <source>
        <dbReference type="ARBA" id="ARBA00022840"/>
    </source>
</evidence>
<dbReference type="EMBL" id="JBHLYR010000013">
    <property type="protein sequence ID" value="MFB9991286.1"/>
    <property type="molecule type" value="Genomic_DNA"/>
</dbReference>
<dbReference type="CDD" id="cd07808">
    <property type="entry name" value="ASKHA_NBD_FGGY_EcXK-like"/>
    <property type="match status" value="1"/>
</dbReference>
<feature type="site" description="Important for activity" evidence="8">
    <location>
        <position position="10"/>
    </location>
</feature>
<keyword evidence="7 8" id="KW-0119">Carbohydrate metabolism</keyword>
<evidence type="ECO:0000256" key="2">
    <source>
        <dbReference type="ARBA" id="ARBA00022629"/>
    </source>
</evidence>
<dbReference type="InterPro" id="IPR043129">
    <property type="entry name" value="ATPase_NBD"/>
</dbReference>
<reference evidence="13 14" key="1">
    <citation type="submission" date="2024-09" db="EMBL/GenBank/DDBJ databases">
        <authorList>
            <person name="Sun Q."/>
            <person name="Mori K."/>
        </authorList>
    </citation>
    <scope>NUCLEOTIDE SEQUENCE [LARGE SCALE GENOMIC DNA]</scope>
    <source>
        <strain evidence="13 14">JCM 13503</strain>
    </source>
</reference>
<evidence type="ECO:0000256" key="1">
    <source>
        <dbReference type="ARBA" id="ARBA00009156"/>
    </source>
</evidence>
<protein>
    <recommendedName>
        <fullName evidence="8 10">Xylulose kinase</fullName>
        <shortName evidence="8 10">Xylulokinase</shortName>
        <ecNumber evidence="8 10">2.7.1.17</ecNumber>
    </recommendedName>
</protein>
<dbReference type="InterPro" id="IPR018484">
    <property type="entry name" value="FGGY_N"/>
</dbReference>
<dbReference type="NCBIfam" id="TIGR01312">
    <property type="entry name" value="XylB"/>
    <property type="match status" value="1"/>
</dbReference>
<dbReference type="PANTHER" id="PTHR43095">
    <property type="entry name" value="SUGAR KINASE"/>
    <property type="match status" value="1"/>
</dbReference>
<dbReference type="RefSeq" id="WP_380006062.1">
    <property type="nucleotide sequence ID" value="NZ_JBHLYR010000013.1"/>
</dbReference>
<dbReference type="Pfam" id="PF02782">
    <property type="entry name" value="FGGY_C"/>
    <property type="match status" value="1"/>
</dbReference>
<keyword evidence="2 8" id="KW-0859">Xylose metabolism</keyword>
<organism evidence="13 14">
    <name type="scientific">Deinococcus oregonensis</name>
    <dbReference type="NCBI Taxonomy" id="1805970"/>
    <lineage>
        <taxon>Bacteria</taxon>
        <taxon>Thermotogati</taxon>
        <taxon>Deinococcota</taxon>
        <taxon>Deinococci</taxon>
        <taxon>Deinococcales</taxon>
        <taxon>Deinococcaceae</taxon>
        <taxon>Deinococcus</taxon>
    </lineage>
</organism>
<dbReference type="InterPro" id="IPR018483">
    <property type="entry name" value="Carb_kinase_FGGY_CS"/>
</dbReference>
<comment type="similarity">
    <text evidence="1 8 9">Belongs to the FGGY kinase family.</text>
</comment>
<evidence type="ECO:0000256" key="5">
    <source>
        <dbReference type="ARBA" id="ARBA00022777"/>
    </source>
</evidence>
<feature type="binding site" evidence="8">
    <location>
        <begin position="83"/>
        <end position="84"/>
    </location>
    <ligand>
        <name>substrate</name>
    </ligand>
</feature>
<gene>
    <name evidence="8 10 13" type="primary">xylB</name>
    <name evidence="13" type="ORF">ACFFLM_04740</name>
</gene>
<dbReference type="InterPro" id="IPR050406">
    <property type="entry name" value="FGGY_Carb_Kinase"/>
</dbReference>
<dbReference type="InterPro" id="IPR018485">
    <property type="entry name" value="FGGY_C"/>
</dbReference>
<evidence type="ECO:0000259" key="11">
    <source>
        <dbReference type="Pfam" id="PF00370"/>
    </source>
</evidence>
<dbReference type="SUPFAM" id="SSF53067">
    <property type="entry name" value="Actin-like ATPase domain"/>
    <property type="match status" value="2"/>
</dbReference>
<keyword evidence="5 8" id="KW-0418">Kinase</keyword>
<keyword evidence="3 8" id="KW-0808">Transferase</keyword>
<dbReference type="PROSITE" id="PS00445">
    <property type="entry name" value="FGGY_KINASES_2"/>
    <property type="match status" value="1"/>
</dbReference>
<evidence type="ECO:0000256" key="7">
    <source>
        <dbReference type="ARBA" id="ARBA00023277"/>
    </source>
</evidence>
<keyword evidence="6 8" id="KW-0067">ATP-binding</keyword>
<evidence type="ECO:0000313" key="13">
    <source>
        <dbReference type="EMBL" id="MFB9991286.1"/>
    </source>
</evidence>
<dbReference type="Pfam" id="PF00370">
    <property type="entry name" value="FGGY_N"/>
    <property type="match status" value="1"/>
</dbReference>
<comment type="function">
    <text evidence="8">Catalyzes the phosphorylation of D-xylulose to D-xylulose 5-phosphate.</text>
</comment>
<evidence type="ECO:0000259" key="12">
    <source>
        <dbReference type="Pfam" id="PF02782"/>
    </source>
</evidence>
<feature type="domain" description="Carbohydrate kinase FGGY C-terminal" evidence="12">
    <location>
        <begin position="261"/>
        <end position="444"/>
    </location>
</feature>
<name>A0ABV6AXE8_9DEIO</name>
<feature type="active site" description="Proton acceptor" evidence="8">
    <location>
        <position position="242"/>
    </location>
</feature>
<proteinExistence type="inferred from homology"/>
<dbReference type="Gene3D" id="3.30.420.40">
    <property type="match status" value="2"/>
</dbReference>
<comment type="catalytic activity">
    <reaction evidence="8 10">
        <text>D-xylulose + ATP = D-xylulose 5-phosphate + ADP + H(+)</text>
        <dbReference type="Rhea" id="RHEA:10964"/>
        <dbReference type="ChEBI" id="CHEBI:15378"/>
        <dbReference type="ChEBI" id="CHEBI:17140"/>
        <dbReference type="ChEBI" id="CHEBI:30616"/>
        <dbReference type="ChEBI" id="CHEBI:57737"/>
        <dbReference type="ChEBI" id="CHEBI:456216"/>
        <dbReference type="EC" id="2.7.1.17"/>
    </reaction>
</comment>